<dbReference type="RefSeq" id="WP_101474716.1">
    <property type="nucleotide sequence ID" value="NZ_CP060637.1"/>
</dbReference>
<dbReference type="InterPro" id="IPR036441">
    <property type="entry name" value="DHquinase_II_sf"/>
</dbReference>
<feature type="active site" description="Proton acceptor" evidence="7 8">
    <location>
        <position position="22"/>
    </location>
</feature>
<dbReference type="Pfam" id="PF01220">
    <property type="entry name" value="DHquinase_II"/>
    <property type="match status" value="1"/>
</dbReference>
<dbReference type="PANTHER" id="PTHR21272:SF3">
    <property type="entry name" value="CATABOLIC 3-DEHYDROQUINASE"/>
    <property type="match status" value="1"/>
</dbReference>
<comment type="subunit">
    <text evidence="4 7">Homododecamer.</text>
</comment>
<dbReference type="HAMAP" id="MF_00169">
    <property type="entry name" value="AroQ"/>
    <property type="match status" value="1"/>
</dbReference>
<feature type="binding site" evidence="7 9">
    <location>
        <position position="111"/>
    </location>
    <ligand>
        <name>substrate</name>
    </ligand>
</feature>
<reference evidence="11 12" key="1">
    <citation type="submission" date="2020-08" db="EMBL/GenBank/DDBJ databases">
        <authorList>
            <person name="Liu C."/>
            <person name="Sun Q."/>
        </authorList>
    </citation>
    <scope>NUCLEOTIDE SEQUENCE [LARGE SCALE GENOMIC DNA]</scope>
    <source>
        <strain evidence="11 12">NSJ-57</strain>
    </source>
</reference>
<comment type="similarity">
    <text evidence="3 7">Belongs to the type-II 3-dehydroquinase family.</text>
</comment>
<evidence type="ECO:0000313" key="11">
    <source>
        <dbReference type="EMBL" id="QNM15961.1"/>
    </source>
</evidence>
<dbReference type="EC" id="4.2.1.10" evidence="5 7"/>
<evidence type="ECO:0000256" key="7">
    <source>
        <dbReference type="HAMAP-Rule" id="MF_00169"/>
    </source>
</evidence>
<dbReference type="AlphaFoldDB" id="A0A7G9GYS9"/>
<dbReference type="Proteomes" id="UP000515913">
    <property type="component" value="Chromosome"/>
</dbReference>
<dbReference type="PANTHER" id="PTHR21272">
    <property type="entry name" value="CATABOLIC 3-DEHYDROQUINASE"/>
    <property type="match status" value="1"/>
</dbReference>
<comment type="pathway">
    <text evidence="2 7">Metabolic intermediate biosynthesis; chorismate biosynthesis; chorismate from D-erythrose 4-phosphate and phosphoenolpyruvate: step 3/7.</text>
</comment>
<evidence type="ECO:0000256" key="6">
    <source>
        <dbReference type="ARBA" id="ARBA00023239"/>
    </source>
</evidence>
<dbReference type="GO" id="GO:0008652">
    <property type="term" value="P:amino acid biosynthetic process"/>
    <property type="evidence" value="ECO:0007669"/>
    <property type="project" value="UniProtKB-KW"/>
</dbReference>
<dbReference type="GO" id="GO:0009423">
    <property type="term" value="P:chorismate biosynthetic process"/>
    <property type="evidence" value="ECO:0007669"/>
    <property type="project" value="UniProtKB-UniRule"/>
</dbReference>
<dbReference type="InterPro" id="IPR001874">
    <property type="entry name" value="DHquinase_II"/>
</dbReference>
<dbReference type="KEGG" id="fho:H9Q81_03760"/>
<sequence length="142" mass="15803">MKIMVINGPNLNFLGIREKNIYGTMSYDSLCSYIHNFCDDIKVDVTILQSNIEGEIINSLQNAYIEKYDGIVINPGAYTHTSIAILDAIKSIDIPVVEVHLSNIYSREEFRHKSITAPGCIGQISGFGTYGYILGILALKNR</sequence>
<keyword evidence="7" id="KW-0057">Aromatic amino acid biosynthesis</keyword>
<dbReference type="NCBIfam" id="NF003806">
    <property type="entry name" value="PRK05395.1-3"/>
    <property type="match status" value="1"/>
</dbReference>
<dbReference type="GO" id="GO:0019631">
    <property type="term" value="P:quinate catabolic process"/>
    <property type="evidence" value="ECO:0007669"/>
    <property type="project" value="TreeGrafter"/>
</dbReference>
<dbReference type="NCBIfam" id="NF003805">
    <property type="entry name" value="PRK05395.1-2"/>
    <property type="match status" value="1"/>
</dbReference>
<evidence type="ECO:0000256" key="2">
    <source>
        <dbReference type="ARBA" id="ARBA00004902"/>
    </source>
</evidence>
<feature type="binding site" evidence="7 9">
    <location>
        <position position="87"/>
    </location>
    <ligand>
        <name>substrate</name>
    </ligand>
</feature>
<keyword evidence="7" id="KW-0028">Amino-acid biosynthesis</keyword>
<dbReference type="NCBIfam" id="TIGR01088">
    <property type="entry name" value="aroQ"/>
    <property type="match status" value="1"/>
</dbReference>
<organism evidence="11 12">
    <name type="scientific">Fusobacterium hominis</name>
    <dbReference type="NCBI Taxonomy" id="2764326"/>
    <lineage>
        <taxon>Bacteria</taxon>
        <taxon>Fusobacteriati</taxon>
        <taxon>Fusobacteriota</taxon>
        <taxon>Fusobacteriia</taxon>
        <taxon>Fusobacteriales</taxon>
        <taxon>Fusobacteriaceae</taxon>
        <taxon>Fusobacterium</taxon>
    </lineage>
</organism>
<feature type="site" description="Transition state stabilizer" evidence="7 10">
    <location>
        <position position="17"/>
    </location>
</feature>
<feature type="active site" description="Proton donor" evidence="7 8">
    <location>
        <position position="100"/>
    </location>
</feature>
<dbReference type="GO" id="GO:0009073">
    <property type="term" value="P:aromatic amino acid family biosynthetic process"/>
    <property type="evidence" value="ECO:0007669"/>
    <property type="project" value="UniProtKB-KW"/>
</dbReference>
<dbReference type="NCBIfam" id="NF003807">
    <property type="entry name" value="PRK05395.1-4"/>
    <property type="match status" value="1"/>
</dbReference>
<evidence type="ECO:0000256" key="9">
    <source>
        <dbReference type="PIRSR" id="PIRSR001399-2"/>
    </source>
</evidence>
<evidence type="ECO:0000256" key="10">
    <source>
        <dbReference type="PIRSR" id="PIRSR001399-3"/>
    </source>
</evidence>
<dbReference type="PIRSF" id="PIRSF001399">
    <property type="entry name" value="DHquinase_II"/>
    <property type="match status" value="1"/>
</dbReference>
<keyword evidence="12" id="KW-1185">Reference proteome</keyword>
<proteinExistence type="inferred from homology"/>
<dbReference type="PROSITE" id="PS01029">
    <property type="entry name" value="DEHYDROQUINASE_II"/>
    <property type="match status" value="1"/>
</dbReference>
<dbReference type="CDD" id="cd00466">
    <property type="entry name" value="DHQase_II"/>
    <property type="match status" value="1"/>
</dbReference>
<gene>
    <name evidence="7 11" type="primary">aroQ</name>
    <name evidence="11" type="ORF">H9Q81_03760</name>
</gene>
<dbReference type="UniPathway" id="UPA00053">
    <property type="reaction ID" value="UER00086"/>
</dbReference>
<protein>
    <recommendedName>
        <fullName evidence="5 7">3-dehydroquinate dehydratase</fullName>
        <shortName evidence="7">3-dehydroquinase</shortName>
        <ecNumber evidence="5 7">4.2.1.10</ecNumber>
    </recommendedName>
    <alternativeName>
        <fullName evidence="7">Type II DHQase</fullName>
    </alternativeName>
</protein>
<dbReference type="InterPro" id="IPR018509">
    <property type="entry name" value="DHquinase_II_CS"/>
</dbReference>
<dbReference type="GO" id="GO:0003855">
    <property type="term" value="F:3-dehydroquinate dehydratase activity"/>
    <property type="evidence" value="ECO:0007669"/>
    <property type="project" value="UniProtKB-UniRule"/>
</dbReference>
<evidence type="ECO:0000256" key="1">
    <source>
        <dbReference type="ARBA" id="ARBA00001864"/>
    </source>
</evidence>
<evidence type="ECO:0000256" key="3">
    <source>
        <dbReference type="ARBA" id="ARBA00011037"/>
    </source>
</evidence>
<feature type="binding site" evidence="7 9">
    <location>
        <begin position="101"/>
        <end position="102"/>
    </location>
    <ligand>
        <name>substrate</name>
    </ligand>
</feature>
<accession>A0A7G9GYS9</accession>
<feature type="binding site" evidence="7 9">
    <location>
        <position position="74"/>
    </location>
    <ligand>
        <name>substrate</name>
    </ligand>
</feature>
<name>A0A7G9GYS9_9FUSO</name>
<evidence type="ECO:0000256" key="8">
    <source>
        <dbReference type="PIRSR" id="PIRSR001399-1"/>
    </source>
</evidence>
<evidence type="ECO:0000256" key="5">
    <source>
        <dbReference type="ARBA" id="ARBA00012060"/>
    </source>
</evidence>
<comment type="function">
    <text evidence="7">Catalyzes a trans-dehydration via an enolate intermediate.</text>
</comment>
<keyword evidence="6 7" id="KW-0456">Lyase</keyword>
<evidence type="ECO:0000313" key="12">
    <source>
        <dbReference type="Proteomes" id="UP000515913"/>
    </source>
</evidence>
<feature type="binding site" evidence="7 9">
    <location>
        <position position="80"/>
    </location>
    <ligand>
        <name>substrate</name>
    </ligand>
</feature>
<dbReference type="SUPFAM" id="SSF52304">
    <property type="entry name" value="Type II 3-dehydroquinate dehydratase"/>
    <property type="match status" value="1"/>
</dbReference>
<comment type="catalytic activity">
    <reaction evidence="1 7">
        <text>3-dehydroquinate = 3-dehydroshikimate + H2O</text>
        <dbReference type="Rhea" id="RHEA:21096"/>
        <dbReference type="ChEBI" id="CHEBI:15377"/>
        <dbReference type="ChEBI" id="CHEBI:16630"/>
        <dbReference type="ChEBI" id="CHEBI:32364"/>
        <dbReference type="EC" id="4.2.1.10"/>
    </reaction>
</comment>
<dbReference type="EMBL" id="CP060637">
    <property type="protein sequence ID" value="QNM15961.1"/>
    <property type="molecule type" value="Genomic_DNA"/>
</dbReference>
<evidence type="ECO:0000256" key="4">
    <source>
        <dbReference type="ARBA" id="ARBA00011193"/>
    </source>
</evidence>
<dbReference type="Gene3D" id="3.40.50.9100">
    <property type="entry name" value="Dehydroquinase, class II"/>
    <property type="match status" value="1"/>
</dbReference>